<dbReference type="Pfam" id="PF13440">
    <property type="entry name" value="Polysacc_synt_3"/>
    <property type="match status" value="1"/>
</dbReference>
<dbReference type="Proteomes" id="UP000293535">
    <property type="component" value="Unassembled WGS sequence"/>
</dbReference>
<feature type="transmembrane region" description="Helical" evidence="6">
    <location>
        <begin position="199"/>
        <end position="221"/>
    </location>
</feature>
<feature type="transmembrane region" description="Helical" evidence="6">
    <location>
        <begin position="433"/>
        <end position="454"/>
    </location>
</feature>
<dbReference type="RefSeq" id="WP_023843105.1">
    <property type="nucleotide sequence ID" value="NZ_BAABRG010000004.1"/>
</dbReference>
<feature type="transmembrane region" description="Helical" evidence="6">
    <location>
        <begin position="374"/>
        <end position="396"/>
    </location>
</feature>
<keyword evidence="4 6" id="KW-1133">Transmembrane helix</keyword>
<keyword evidence="2" id="KW-1003">Cell membrane</keyword>
<evidence type="ECO:0000256" key="6">
    <source>
        <dbReference type="SAM" id="Phobius"/>
    </source>
</evidence>
<feature type="transmembrane region" description="Helical" evidence="6">
    <location>
        <begin position="349"/>
        <end position="368"/>
    </location>
</feature>
<dbReference type="GO" id="GO:0005886">
    <property type="term" value="C:plasma membrane"/>
    <property type="evidence" value="ECO:0007669"/>
    <property type="project" value="UniProtKB-SubCell"/>
</dbReference>
<evidence type="ECO:0000256" key="5">
    <source>
        <dbReference type="ARBA" id="ARBA00023136"/>
    </source>
</evidence>
<evidence type="ECO:0000313" key="8">
    <source>
        <dbReference type="Proteomes" id="UP000293535"/>
    </source>
</evidence>
<feature type="transmembrane region" description="Helical" evidence="6">
    <location>
        <begin position="104"/>
        <end position="120"/>
    </location>
</feature>
<keyword evidence="3 6" id="KW-0812">Transmembrane</keyword>
<sequence length="472" mass="50100">MEVRTAVLKLFSGNIALAIIEFAAVAGFTRAMGTGAIGSFFLFQAVIGMLNIPADLGISKAVEKQLSAAAPMGEVLGTALVVKTLLVLPWLAGLVAFASYVEQYIGIPGVVPILVTGLVIRQVRELSLRLLAGEFQVERNAAVKVFGKLTWVGTGAVFVVNGMGASGLVLGFVLGDLAAALGAMARLDIRVGWPRLDRAHALVGFGRYLFVGSVSGIVYEWIDVAILRLFVPVSLVGVYEIAWRVAAVALLLTNAIRTSLFPQISRWHDRDRFERIEDAFRTWVQLSLYATIPAFAGAVVLGPDLLTTIFGSAAAAGYPVLVVFMLEKILRSVQLVIGPALYAMDAPQLGYRGSVVAISANVVLNLALIPSFGIRGAAVATTLSAAAAAVVSIYYVRQFVRIPLPRKRIVWSAIAATLMAGTVALVIRPFDPGWLRLSVGLGVGVLSYAGLLLANSGIRIQLRQAMGSLGWA</sequence>
<comment type="caution">
    <text evidence="7">The sequence shown here is derived from an EMBL/GenBank/DDBJ whole genome shotgun (WGS) entry which is preliminary data.</text>
</comment>
<keyword evidence="5 6" id="KW-0472">Membrane</keyword>
<protein>
    <submittedName>
        <fullName evidence="7">Polysaccharide biosynthesis protein</fullName>
    </submittedName>
</protein>
<dbReference type="GeneID" id="99237268"/>
<feature type="transmembrane region" description="Helical" evidence="6">
    <location>
        <begin position="7"/>
        <end position="29"/>
    </location>
</feature>
<dbReference type="InterPro" id="IPR050833">
    <property type="entry name" value="Poly_Biosynth_Transport"/>
</dbReference>
<evidence type="ECO:0000256" key="4">
    <source>
        <dbReference type="ARBA" id="ARBA00022989"/>
    </source>
</evidence>
<evidence type="ECO:0000256" key="2">
    <source>
        <dbReference type="ARBA" id="ARBA00022475"/>
    </source>
</evidence>
<proteinExistence type="predicted"/>
<comment type="subcellular location">
    <subcellularLocation>
        <location evidence="1">Cell membrane</location>
        <topology evidence="1">Multi-pass membrane protein</topology>
    </subcellularLocation>
</comment>
<feature type="transmembrane region" description="Helical" evidence="6">
    <location>
        <begin position="75"/>
        <end position="98"/>
    </location>
</feature>
<evidence type="ECO:0000256" key="3">
    <source>
        <dbReference type="ARBA" id="ARBA00022692"/>
    </source>
</evidence>
<feature type="transmembrane region" description="Helical" evidence="6">
    <location>
        <begin position="308"/>
        <end position="326"/>
    </location>
</feature>
<gene>
    <name evidence="7" type="ORF">ELS20_14705</name>
</gene>
<evidence type="ECO:0000256" key="1">
    <source>
        <dbReference type="ARBA" id="ARBA00004651"/>
    </source>
</evidence>
<name>A0A482T9S9_HALHI</name>
<feature type="transmembrane region" description="Helical" evidence="6">
    <location>
        <begin position="408"/>
        <end position="427"/>
    </location>
</feature>
<dbReference type="AlphaFoldDB" id="A0A482T9S9"/>
<dbReference type="EMBL" id="RZIG01000002">
    <property type="protein sequence ID" value="RYJ11102.1"/>
    <property type="molecule type" value="Genomic_DNA"/>
</dbReference>
<feature type="transmembrane region" description="Helical" evidence="6">
    <location>
        <begin position="282"/>
        <end position="302"/>
    </location>
</feature>
<dbReference type="PANTHER" id="PTHR30250:SF11">
    <property type="entry name" value="O-ANTIGEN TRANSPORTER-RELATED"/>
    <property type="match status" value="1"/>
</dbReference>
<feature type="transmembrane region" description="Helical" evidence="6">
    <location>
        <begin position="241"/>
        <end position="261"/>
    </location>
</feature>
<accession>A0A482T9S9</accession>
<dbReference type="PANTHER" id="PTHR30250">
    <property type="entry name" value="PST FAMILY PREDICTED COLANIC ACID TRANSPORTER"/>
    <property type="match status" value="1"/>
</dbReference>
<evidence type="ECO:0000313" key="7">
    <source>
        <dbReference type="EMBL" id="RYJ11102.1"/>
    </source>
</evidence>
<organism evidence="7 8">
    <name type="scientific">Haloarcula hispanica</name>
    <dbReference type="NCBI Taxonomy" id="51589"/>
    <lineage>
        <taxon>Archaea</taxon>
        <taxon>Methanobacteriati</taxon>
        <taxon>Methanobacteriota</taxon>
        <taxon>Stenosarchaea group</taxon>
        <taxon>Halobacteria</taxon>
        <taxon>Halobacteriales</taxon>
        <taxon>Haloarculaceae</taxon>
        <taxon>Haloarcula</taxon>
    </lineage>
</organism>
<reference evidence="7 8" key="1">
    <citation type="submission" date="2018-12" db="EMBL/GenBank/DDBJ databases">
        <title>Draft genome sequence of Haloarcula hispinica strain 18.1, an halophilic archaeon isolated from Chott El Jerid of Southern Tunisia.</title>
        <authorList>
            <person name="Najjari A."/>
            <person name="Ben Dhia O."/>
            <person name="Ferjani R."/>
            <person name="Mahjoubi M."/>
            <person name="Sghaier H."/>
            <person name="Elshahed M."/>
            <person name="Ouzari H.I."/>
            <person name="Cherid A."/>
            <person name="Youssef N."/>
        </authorList>
    </citation>
    <scope>NUCLEOTIDE SEQUENCE [LARGE SCALE GENOMIC DNA]</scope>
    <source>
        <strain evidence="7 8">18.1</strain>
    </source>
</reference>